<keyword evidence="7" id="KW-1185">Reference proteome</keyword>
<reference evidence="8" key="1">
    <citation type="submission" date="2022-11" db="UniProtKB">
        <authorList>
            <consortium name="WormBaseParasite"/>
        </authorList>
    </citation>
    <scope>IDENTIFICATION</scope>
</reference>
<proteinExistence type="predicted"/>
<evidence type="ECO:0000256" key="5">
    <source>
        <dbReference type="ARBA" id="ARBA00023014"/>
    </source>
</evidence>
<accession>A0A914UTH7</accession>
<keyword evidence="4" id="KW-0408">Iron</keyword>
<keyword evidence="1" id="KW-0004">4Fe-4S</keyword>
<dbReference type="FunFam" id="3.40.50.12160:FF:000003">
    <property type="entry name" value="CDK5 regulatory subunit-associated protein 1"/>
    <property type="match status" value="1"/>
</dbReference>
<keyword evidence="3" id="KW-0479">Metal-binding</keyword>
<name>A0A914UTH7_9BILA</name>
<evidence type="ECO:0000313" key="8">
    <source>
        <dbReference type="WBParaSite" id="PSAMB.scaffold12483size2742.g34880.t1"/>
    </source>
</evidence>
<dbReference type="InterPro" id="IPR038135">
    <property type="entry name" value="Methylthiotransferase_N_sf"/>
</dbReference>
<dbReference type="GO" id="GO:0005739">
    <property type="term" value="C:mitochondrion"/>
    <property type="evidence" value="ECO:0007669"/>
    <property type="project" value="TreeGrafter"/>
</dbReference>
<evidence type="ECO:0000259" key="6">
    <source>
        <dbReference type="PROSITE" id="PS51449"/>
    </source>
</evidence>
<evidence type="ECO:0000256" key="4">
    <source>
        <dbReference type="ARBA" id="ARBA00023004"/>
    </source>
</evidence>
<sequence length="198" mass="22294">MPLLNEIANLLPDPIWRISSQKSEERDYQTLTLLWKKRTPTSQLPTCMAMGGKAIKFVTYGCQMNVNDTEVVRSVLFGNGYVETDSFDDANVVLLMTCSIREGAETKIWEKLQWLRAKKNIRLRHNQDYTIGILGCMAERLKQQLLEKSKNVDIVAGPDSYRDLPRLLAVANTGQSAGSLLLTIIVHIITTTVLVNVQ</sequence>
<dbReference type="PANTHER" id="PTHR43020:SF2">
    <property type="entry name" value="MITOCHONDRIAL TRNA METHYLTHIOTRANSFERASE CDK5RAP1"/>
    <property type="match status" value="1"/>
</dbReference>
<evidence type="ECO:0000256" key="1">
    <source>
        <dbReference type="ARBA" id="ARBA00022485"/>
    </source>
</evidence>
<keyword evidence="2" id="KW-0949">S-adenosyl-L-methionine</keyword>
<dbReference type="GO" id="GO:0046872">
    <property type="term" value="F:metal ion binding"/>
    <property type="evidence" value="ECO:0007669"/>
    <property type="project" value="UniProtKB-KW"/>
</dbReference>
<dbReference type="GO" id="GO:0035597">
    <property type="term" value="F:tRNA-2-methylthio-N(6)-dimethylallyladenosine(37) synthase activity"/>
    <property type="evidence" value="ECO:0007669"/>
    <property type="project" value="TreeGrafter"/>
</dbReference>
<evidence type="ECO:0000313" key="7">
    <source>
        <dbReference type="Proteomes" id="UP000887566"/>
    </source>
</evidence>
<organism evidence="7 8">
    <name type="scientific">Plectus sambesii</name>
    <dbReference type="NCBI Taxonomy" id="2011161"/>
    <lineage>
        <taxon>Eukaryota</taxon>
        <taxon>Metazoa</taxon>
        <taxon>Ecdysozoa</taxon>
        <taxon>Nematoda</taxon>
        <taxon>Chromadorea</taxon>
        <taxon>Plectida</taxon>
        <taxon>Plectina</taxon>
        <taxon>Plectoidea</taxon>
        <taxon>Plectidae</taxon>
        <taxon>Plectus</taxon>
    </lineage>
</organism>
<dbReference type="Gene3D" id="3.40.50.12160">
    <property type="entry name" value="Methylthiotransferase, N-terminal domain"/>
    <property type="match status" value="1"/>
</dbReference>
<dbReference type="WBParaSite" id="PSAMB.scaffold12483size2742.g34880.t1">
    <property type="protein sequence ID" value="PSAMB.scaffold12483size2742.g34880.t1"/>
    <property type="gene ID" value="PSAMB.scaffold12483size2742.g34880"/>
</dbReference>
<keyword evidence="5" id="KW-0411">Iron-sulfur</keyword>
<feature type="domain" description="MTTase N-terminal" evidence="6">
    <location>
        <begin position="53"/>
        <end position="173"/>
    </location>
</feature>
<dbReference type="PANTHER" id="PTHR43020">
    <property type="entry name" value="CDK5 REGULATORY SUBUNIT-ASSOCIATED PROTEIN 1"/>
    <property type="match status" value="1"/>
</dbReference>
<dbReference type="GO" id="GO:0005829">
    <property type="term" value="C:cytosol"/>
    <property type="evidence" value="ECO:0007669"/>
    <property type="project" value="TreeGrafter"/>
</dbReference>
<dbReference type="Pfam" id="PF00919">
    <property type="entry name" value="UPF0004"/>
    <property type="match status" value="1"/>
</dbReference>
<dbReference type="Proteomes" id="UP000887566">
    <property type="component" value="Unplaced"/>
</dbReference>
<evidence type="ECO:0000256" key="2">
    <source>
        <dbReference type="ARBA" id="ARBA00022691"/>
    </source>
</evidence>
<dbReference type="PROSITE" id="PS51449">
    <property type="entry name" value="MTTASE_N"/>
    <property type="match status" value="1"/>
</dbReference>
<dbReference type="InterPro" id="IPR013848">
    <property type="entry name" value="Methylthiotransferase_N"/>
</dbReference>
<protein>
    <submittedName>
        <fullName evidence="8">MTTase N-terminal domain-containing protein</fullName>
    </submittedName>
</protein>
<dbReference type="GO" id="GO:0051539">
    <property type="term" value="F:4 iron, 4 sulfur cluster binding"/>
    <property type="evidence" value="ECO:0007669"/>
    <property type="project" value="UniProtKB-KW"/>
</dbReference>
<evidence type="ECO:0000256" key="3">
    <source>
        <dbReference type="ARBA" id="ARBA00022723"/>
    </source>
</evidence>
<dbReference type="AlphaFoldDB" id="A0A914UTH7"/>